<reference evidence="2 3" key="1">
    <citation type="submission" date="2016-10" db="EMBL/GenBank/DDBJ databases">
        <authorList>
            <person name="de Groot N.N."/>
        </authorList>
    </citation>
    <scope>NUCLEOTIDE SEQUENCE [LARGE SCALE GENOMIC DNA]</scope>
    <source>
        <strain evidence="2 3">B25</strain>
    </source>
</reference>
<dbReference type="Pfam" id="PF09346">
    <property type="entry name" value="SMI1_KNR4"/>
    <property type="match status" value="1"/>
</dbReference>
<accession>A0A1H9K1C9</accession>
<dbReference type="AlphaFoldDB" id="A0A1H9K1C9"/>
<keyword evidence="3" id="KW-1185">Reference proteome</keyword>
<dbReference type="RefSeq" id="WP_074645767.1">
    <property type="nucleotide sequence ID" value="NZ_FOFU01000021.1"/>
</dbReference>
<organism evidence="2 3">
    <name type="scientific">Treponema bryantii</name>
    <dbReference type="NCBI Taxonomy" id="163"/>
    <lineage>
        <taxon>Bacteria</taxon>
        <taxon>Pseudomonadati</taxon>
        <taxon>Spirochaetota</taxon>
        <taxon>Spirochaetia</taxon>
        <taxon>Spirochaetales</taxon>
        <taxon>Treponemataceae</taxon>
        <taxon>Treponema</taxon>
    </lineage>
</organism>
<evidence type="ECO:0000313" key="2">
    <source>
        <dbReference type="EMBL" id="SEQ92889.1"/>
    </source>
</evidence>
<dbReference type="InterPro" id="IPR018958">
    <property type="entry name" value="Knr4/Smi1-like_dom"/>
</dbReference>
<dbReference type="Gene3D" id="3.40.1580.10">
    <property type="entry name" value="SMI1/KNR4-like"/>
    <property type="match status" value="1"/>
</dbReference>
<dbReference type="OrthoDB" id="1030979at2"/>
<protein>
    <submittedName>
        <fullName evidence="2">SMI1 / KNR4 family (SUKH-1)</fullName>
    </submittedName>
</protein>
<proteinExistence type="predicted"/>
<dbReference type="SUPFAM" id="SSF160631">
    <property type="entry name" value="SMI1/KNR4-like"/>
    <property type="match status" value="1"/>
</dbReference>
<evidence type="ECO:0000259" key="1">
    <source>
        <dbReference type="SMART" id="SM00860"/>
    </source>
</evidence>
<evidence type="ECO:0000313" key="3">
    <source>
        <dbReference type="Proteomes" id="UP000182360"/>
    </source>
</evidence>
<sequence length="194" mass="23134">MKKSFDRIKEKLMKFKSYGYEEREGCLLIGKPSYLPKYAWLVRVFMPLTQDDISFWEKRYSLSIPDTYKNFLMNFSNGLNIFFGTFSLEGYRKHYRRDESAILQPFALDISNVYERPKNAKENYFFIGSYDWDGSTLYIDTETNHVHLCKREDATSIYEWNSFEEMLSSEIDRIFSLFTEDGHQIDENQSTLPI</sequence>
<name>A0A1H9K1C9_9SPIR</name>
<dbReference type="InterPro" id="IPR037883">
    <property type="entry name" value="Knr4/Smi1-like_sf"/>
</dbReference>
<gene>
    <name evidence="2" type="ORF">SAMN04487977_1213</name>
</gene>
<feature type="domain" description="Knr4/Smi1-like" evidence="1">
    <location>
        <begin position="47"/>
        <end position="169"/>
    </location>
</feature>
<dbReference type="Proteomes" id="UP000182360">
    <property type="component" value="Unassembled WGS sequence"/>
</dbReference>
<dbReference type="SMART" id="SM00860">
    <property type="entry name" value="SMI1_KNR4"/>
    <property type="match status" value="1"/>
</dbReference>
<dbReference type="EMBL" id="FOFU01000021">
    <property type="protein sequence ID" value="SEQ92889.1"/>
    <property type="molecule type" value="Genomic_DNA"/>
</dbReference>